<dbReference type="InterPro" id="IPR009057">
    <property type="entry name" value="Homeodomain-like_sf"/>
</dbReference>
<dbReference type="Proteomes" id="UP000290545">
    <property type="component" value="Unassembled WGS sequence"/>
</dbReference>
<dbReference type="GO" id="GO:0043565">
    <property type="term" value="F:sequence-specific DNA binding"/>
    <property type="evidence" value="ECO:0007669"/>
    <property type="project" value="InterPro"/>
</dbReference>
<evidence type="ECO:0000256" key="3">
    <source>
        <dbReference type="ARBA" id="ARBA00023163"/>
    </source>
</evidence>
<dbReference type="PROSITE" id="PS01124">
    <property type="entry name" value="HTH_ARAC_FAMILY_2"/>
    <property type="match status" value="1"/>
</dbReference>
<dbReference type="SUPFAM" id="SSF46689">
    <property type="entry name" value="Homeodomain-like"/>
    <property type="match status" value="1"/>
</dbReference>
<organism evidence="5 6">
    <name type="scientific">Filimonas effusa</name>
    <dbReference type="NCBI Taxonomy" id="2508721"/>
    <lineage>
        <taxon>Bacteria</taxon>
        <taxon>Pseudomonadati</taxon>
        <taxon>Bacteroidota</taxon>
        <taxon>Chitinophagia</taxon>
        <taxon>Chitinophagales</taxon>
        <taxon>Chitinophagaceae</taxon>
        <taxon>Filimonas</taxon>
    </lineage>
</organism>
<comment type="caution">
    <text evidence="5">The sequence shown here is derived from an EMBL/GenBank/DDBJ whole genome shotgun (WGS) entry which is preliminary data.</text>
</comment>
<keyword evidence="2" id="KW-0238">DNA-binding</keyword>
<evidence type="ECO:0000256" key="2">
    <source>
        <dbReference type="ARBA" id="ARBA00023125"/>
    </source>
</evidence>
<dbReference type="Pfam" id="PF12833">
    <property type="entry name" value="HTH_18"/>
    <property type="match status" value="1"/>
</dbReference>
<gene>
    <name evidence="5" type="ORF">ESB13_14550</name>
</gene>
<keyword evidence="1" id="KW-0805">Transcription regulation</keyword>
<dbReference type="Gene3D" id="1.10.10.60">
    <property type="entry name" value="Homeodomain-like"/>
    <property type="match status" value="2"/>
</dbReference>
<dbReference type="EMBL" id="SDHZ01000002">
    <property type="protein sequence ID" value="RXK83322.1"/>
    <property type="molecule type" value="Genomic_DNA"/>
</dbReference>
<evidence type="ECO:0000313" key="6">
    <source>
        <dbReference type="Proteomes" id="UP000290545"/>
    </source>
</evidence>
<dbReference type="GO" id="GO:0003700">
    <property type="term" value="F:DNA-binding transcription factor activity"/>
    <property type="evidence" value="ECO:0007669"/>
    <property type="project" value="InterPro"/>
</dbReference>
<dbReference type="AlphaFoldDB" id="A0A4Q1D4D6"/>
<evidence type="ECO:0000259" key="4">
    <source>
        <dbReference type="PROSITE" id="PS01124"/>
    </source>
</evidence>
<dbReference type="PANTHER" id="PTHR43280">
    <property type="entry name" value="ARAC-FAMILY TRANSCRIPTIONAL REGULATOR"/>
    <property type="match status" value="1"/>
</dbReference>
<dbReference type="PANTHER" id="PTHR43280:SF34">
    <property type="entry name" value="ARAC-FAMILY TRANSCRIPTIONAL REGULATOR"/>
    <property type="match status" value="1"/>
</dbReference>
<evidence type="ECO:0000313" key="5">
    <source>
        <dbReference type="EMBL" id="RXK83322.1"/>
    </source>
</evidence>
<reference evidence="5 6" key="1">
    <citation type="submission" date="2019-01" db="EMBL/GenBank/DDBJ databases">
        <title>Filimonas sp. strain TTM-71.</title>
        <authorList>
            <person name="Chen W.-M."/>
        </authorList>
    </citation>
    <scope>NUCLEOTIDE SEQUENCE [LARGE SCALE GENOMIC DNA]</scope>
    <source>
        <strain evidence="5 6">TTM-71</strain>
    </source>
</reference>
<dbReference type="RefSeq" id="WP_129004375.1">
    <property type="nucleotide sequence ID" value="NZ_SDHZ01000002.1"/>
</dbReference>
<proteinExistence type="predicted"/>
<dbReference type="OrthoDB" id="642439at2"/>
<feature type="domain" description="HTH araC/xylS-type" evidence="4">
    <location>
        <begin position="162"/>
        <end position="260"/>
    </location>
</feature>
<dbReference type="InterPro" id="IPR018062">
    <property type="entry name" value="HTH_AraC-typ_CS"/>
</dbReference>
<dbReference type="SMART" id="SM00342">
    <property type="entry name" value="HTH_ARAC"/>
    <property type="match status" value="1"/>
</dbReference>
<protein>
    <submittedName>
        <fullName evidence="5">AraC family transcriptional regulator</fullName>
    </submittedName>
</protein>
<accession>A0A4Q1D4D6</accession>
<evidence type="ECO:0000256" key="1">
    <source>
        <dbReference type="ARBA" id="ARBA00023015"/>
    </source>
</evidence>
<dbReference type="PROSITE" id="PS00041">
    <property type="entry name" value="HTH_ARAC_FAMILY_1"/>
    <property type="match status" value="1"/>
</dbReference>
<keyword evidence="6" id="KW-1185">Reference proteome</keyword>
<sequence length="263" mass="30457">MNLLDKGQYLGTTFGDFISNDLSIIGSVHQKSESQFHQHKNAYLSILLQGIYIETSKANSIRVFPSEIIYRPAFYVHKNTFESANVKCLNIEFSDEWFRKLDMKPLSNMVSFNKINNFPFLFQLITDFVHYNHIDIAEDLLLDLTTKLISKPSICKRIPWIEQLIAIIDNETECVHSLKSLSERIHQHPNYMARAFKLKTGMSIGQYQIEQKLSKATKELLLTSSNIVTIGINNGFFDEAHFIKTFRSKYGITPHQFRRLVKS</sequence>
<keyword evidence="3" id="KW-0804">Transcription</keyword>
<dbReference type="InterPro" id="IPR018060">
    <property type="entry name" value="HTH_AraC"/>
</dbReference>
<name>A0A4Q1D4D6_9BACT</name>